<reference evidence="3" key="1">
    <citation type="submission" date="2016-11" db="EMBL/GenBank/DDBJ databases">
        <authorList>
            <person name="Varghese N."/>
            <person name="Submissions S."/>
        </authorList>
    </citation>
    <scope>NUCLEOTIDE SEQUENCE [LARGE SCALE GENOMIC DNA]</scope>
    <source>
        <strain evidence="3">DSM 100564</strain>
    </source>
</reference>
<keyword evidence="3" id="KW-1185">Reference proteome</keyword>
<dbReference type="Gene3D" id="3.90.280.10">
    <property type="entry name" value="PEBP-like"/>
    <property type="match status" value="1"/>
</dbReference>
<dbReference type="Proteomes" id="UP000183982">
    <property type="component" value="Unassembled WGS sequence"/>
</dbReference>
<dbReference type="STRING" id="1470563.SAMN05444000_102233"/>
<feature type="signal peptide" evidence="1">
    <location>
        <begin position="1"/>
        <end position="20"/>
    </location>
</feature>
<name>A0A1M6D5N4_9RHOB</name>
<dbReference type="OrthoDB" id="5365502at2"/>
<dbReference type="SUPFAM" id="SSF49777">
    <property type="entry name" value="PEBP-like"/>
    <property type="match status" value="1"/>
</dbReference>
<protein>
    <submittedName>
        <fullName evidence="2">Uncharacterized protein</fullName>
    </submittedName>
</protein>
<accession>A0A1M6D5N4</accession>
<dbReference type="RefSeq" id="WP_073249113.1">
    <property type="nucleotide sequence ID" value="NZ_FQZQ01000002.1"/>
</dbReference>
<feature type="chain" id="PRO_5012838876" evidence="1">
    <location>
        <begin position="21"/>
        <end position="164"/>
    </location>
</feature>
<proteinExistence type="predicted"/>
<gene>
    <name evidence="2" type="ORF">SAMN05444000_102233</name>
</gene>
<dbReference type="InterPro" id="IPR036610">
    <property type="entry name" value="PEBP-like_sf"/>
</dbReference>
<evidence type="ECO:0000256" key="1">
    <source>
        <dbReference type="SAM" id="SignalP"/>
    </source>
</evidence>
<evidence type="ECO:0000313" key="3">
    <source>
        <dbReference type="Proteomes" id="UP000183982"/>
    </source>
</evidence>
<dbReference type="AlphaFoldDB" id="A0A1M6D5N4"/>
<keyword evidence="1" id="KW-0732">Signal</keyword>
<dbReference type="EMBL" id="FQZQ01000002">
    <property type="protein sequence ID" value="SHI68423.1"/>
    <property type="molecule type" value="Genomic_DNA"/>
</dbReference>
<organism evidence="2 3">
    <name type="scientific">Shimia gijangensis</name>
    <dbReference type="NCBI Taxonomy" id="1470563"/>
    <lineage>
        <taxon>Bacteria</taxon>
        <taxon>Pseudomonadati</taxon>
        <taxon>Pseudomonadota</taxon>
        <taxon>Alphaproteobacteria</taxon>
        <taxon>Rhodobacterales</taxon>
        <taxon>Roseobacteraceae</taxon>
    </lineage>
</organism>
<sequence length="164" mass="17030">MRRVILAAFVLLASAGIAVADMNVTLGSGWNGKSVPKGQQCTLFGGKGATPPMNATGLPKGTAWVYVEFNDKDYQPLSTKGGHGIIGYPVSGSSADLYAVPGLKGSLPGKAKVIKKARSSGKYASSGYLPPCSGGKGNRYFADVYAIDANGKVLGKKRVQIGRY</sequence>
<evidence type="ECO:0000313" key="2">
    <source>
        <dbReference type="EMBL" id="SHI68423.1"/>
    </source>
</evidence>